<evidence type="ECO:0008006" key="3">
    <source>
        <dbReference type="Google" id="ProtNLM"/>
    </source>
</evidence>
<feature type="transmembrane region" description="Helical" evidence="1">
    <location>
        <begin position="119"/>
        <end position="139"/>
    </location>
</feature>
<name>A0A0F9HY89_9ZZZZ</name>
<proteinExistence type="predicted"/>
<comment type="caution">
    <text evidence="2">The sequence shown here is derived from an EMBL/GenBank/DDBJ whole genome shotgun (WGS) entry which is preliminary data.</text>
</comment>
<evidence type="ECO:0000256" key="1">
    <source>
        <dbReference type="SAM" id="Phobius"/>
    </source>
</evidence>
<keyword evidence="1" id="KW-0472">Membrane</keyword>
<sequence length="201" mass="21477">MAILWLGMPLLSLLMHFLQAGVEELPISFLVGLVVASIGGTLSSVMLSTSIVNEKNRQVYDLFLIRPVKRRNILFAKFLAVYSCLLIATVISLIVGVLIDVLTIGLPAETVMEQIFESMSISLGAMAISCSLGILIGIVTSSVAAAAIVSIYIGNQLSLLSMLPSLFLPGINPIVFSALIGITLSSLFLFLSTSLFKKKLS</sequence>
<dbReference type="AlphaFoldDB" id="A0A0F9HY89"/>
<reference evidence="2" key="1">
    <citation type="journal article" date="2015" name="Nature">
        <title>Complex archaea that bridge the gap between prokaryotes and eukaryotes.</title>
        <authorList>
            <person name="Spang A."/>
            <person name="Saw J.H."/>
            <person name="Jorgensen S.L."/>
            <person name="Zaremba-Niedzwiedzka K."/>
            <person name="Martijn J."/>
            <person name="Lind A.E."/>
            <person name="van Eijk R."/>
            <person name="Schleper C."/>
            <person name="Guy L."/>
            <person name="Ettema T.J."/>
        </authorList>
    </citation>
    <scope>NUCLEOTIDE SEQUENCE</scope>
</reference>
<accession>A0A0F9HY89</accession>
<feature type="transmembrane region" description="Helical" evidence="1">
    <location>
        <begin position="174"/>
        <end position="196"/>
    </location>
</feature>
<feature type="transmembrane region" description="Helical" evidence="1">
    <location>
        <begin position="30"/>
        <end position="52"/>
    </location>
</feature>
<feature type="transmembrane region" description="Helical" evidence="1">
    <location>
        <begin position="146"/>
        <end position="168"/>
    </location>
</feature>
<feature type="transmembrane region" description="Helical" evidence="1">
    <location>
        <begin position="73"/>
        <end position="99"/>
    </location>
</feature>
<evidence type="ECO:0000313" key="2">
    <source>
        <dbReference type="EMBL" id="KKM20401.1"/>
    </source>
</evidence>
<protein>
    <recommendedName>
        <fullName evidence="3">ABC3 transporter permease protein domain-containing protein</fullName>
    </recommendedName>
</protein>
<gene>
    <name evidence="2" type="ORF">LCGC14_1645850</name>
</gene>
<dbReference type="Pfam" id="PF12679">
    <property type="entry name" value="ABC2_membrane_2"/>
    <property type="match status" value="1"/>
</dbReference>
<keyword evidence="1" id="KW-1133">Transmembrane helix</keyword>
<keyword evidence="1" id="KW-0812">Transmembrane</keyword>
<organism evidence="2">
    <name type="scientific">marine sediment metagenome</name>
    <dbReference type="NCBI Taxonomy" id="412755"/>
    <lineage>
        <taxon>unclassified sequences</taxon>
        <taxon>metagenomes</taxon>
        <taxon>ecological metagenomes</taxon>
    </lineage>
</organism>
<dbReference type="EMBL" id="LAZR01013774">
    <property type="protein sequence ID" value="KKM20401.1"/>
    <property type="molecule type" value="Genomic_DNA"/>
</dbReference>